<dbReference type="GeneID" id="99066223"/>
<dbReference type="RefSeq" id="WP_123870849.1">
    <property type="nucleotide sequence ID" value="NZ_CP033932.1"/>
</dbReference>
<dbReference type="Pfam" id="PF08241">
    <property type="entry name" value="Methyltransf_11"/>
    <property type="match status" value="1"/>
</dbReference>
<keyword evidence="2" id="KW-0489">Methyltransferase</keyword>
<dbReference type="InterPro" id="IPR029063">
    <property type="entry name" value="SAM-dependent_MTases_sf"/>
</dbReference>
<reference evidence="3" key="1">
    <citation type="submission" date="2018-11" db="EMBL/GenBank/DDBJ databases">
        <title>Proposal to divide the Flavobacteriaceae and reorganize its genera based on Amino Acid Identity values calculated from whole genome sequences.</title>
        <authorList>
            <person name="Nicholson A.C."/>
            <person name="Gulvik C.A."/>
            <person name="Whitney A.M."/>
            <person name="Humrighouse B.W."/>
            <person name="Bell M."/>
            <person name="Holmes B."/>
            <person name="Steigerwalt A.G."/>
            <person name="Villarma A."/>
            <person name="Sheth M."/>
            <person name="Batra D."/>
            <person name="Pryor J."/>
            <person name="Bernardet J.-F."/>
            <person name="Hugo C."/>
            <person name="Kampfer P."/>
            <person name="Newman J."/>
            <person name="McQuiston J.R."/>
        </authorList>
    </citation>
    <scope>NUCLEOTIDE SEQUENCE [LARGE SCALE GENOMIC DNA]</scope>
    <source>
        <strain evidence="3">G0229</strain>
    </source>
</reference>
<dbReference type="GO" id="GO:0032259">
    <property type="term" value="P:methylation"/>
    <property type="evidence" value="ECO:0007669"/>
    <property type="project" value="UniProtKB-KW"/>
</dbReference>
<organism evidence="2 3">
    <name type="scientific">Chryseobacterium bernardetii</name>
    <dbReference type="NCBI Taxonomy" id="1241978"/>
    <lineage>
        <taxon>Bacteria</taxon>
        <taxon>Pseudomonadati</taxon>
        <taxon>Bacteroidota</taxon>
        <taxon>Flavobacteriia</taxon>
        <taxon>Flavobacteriales</taxon>
        <taxon>Weeksellaceae</taxon>
        <taxon>Chryseobacterium group</taxon>
        <taxon>Chryseobacterium</taxon>
    </lineage>
</organism>
<dbReference type="Proteomes" id="UP000271193">
    <property type="component" value="Chromosome"/>
</dbReference>
<gene>
    <name evidence="2" type="ORF">EG339_15530</name>
</gene>
<evidence type="ECO:0000259" key="1">
    <source>
        <dbReference type="Pfam" id="PF08241"/>
    </source>
</evidence>
<feature type="domain" description="Methyltransferase type 11" evidence="1">
    <location>
        <begin position="49"/>
        <end position="143"/>
    </location>
</feature>
<dbReference type="SUPFAM" id="SSF53335">
    <property type="entry name" value="S-adenosyl-L-methionine-dependent methyltransferases"/>
    <property type="match status" value="1"/>
</dbReference>
<evidence type="ECO:0000313" key="3">
    <source>
        <dbReference type="Proteomes" id="UP000271193"/>
    </source>
</evidence>
<dbReference type="GO" id="GO:0008757">
    <property type="term" value="F:S-adenosylmethionine-dependent methyltransferase activity"/>
    <property type="evidence" value="ECO:0007669"/>
    <property type="project" value="InterPro"/>
</dbReference>
<dbReference type="EMBL" id="CP033932">
    <property type="protein sequence ID" value="AZB25899.1"/>
    <property type="molecule type" value="Genomic_DNA"/>
</dbReference>
<dbReference type="KEGG" id="cben:EG339_15530"/>
<dbReference type="AlphaFoldDB" id="A0A3G6TDH9"/>
<dbReference type="CDD" id="cd02440">
    <property type="entry name" value="AdoMet_MTases"/>
    <property type="match status" value="1"/>
</dbReference>
<proteinExistence type="predicted"/>
<name>A0A3G6TDH9_9FLAO</name>
<evidence type="ECO:0000313" key="2">
    <source>
        <dbReference type="EMBL" id="AZB25899.1"/>
    </source>
</evidence>
<dbReference type="InterPro" id="IPR013216">
    <property type="entry name" value="Methyltransf_11"/>
</dbReference>
<accession>A0A3G6TDH9</accession>
<keyword evidence="2" id="KW-0808">Transferase</keyword>
<sequence>MNTEKIEKMSGHWLLAKLGKKVLRPGGVTLTQKMLSMLNITSNDDVVEFAPGLGFTAQMSINRRPKSYIGIDADKNSVNYLSKKFEKSNAVFRLGNAAQSLLPEQSADKVYGEAMLSMHANHRKAELIREAYRILKPQGYYAIHELTLKPDDLDENVKLYIQKELALAIKVNARPLTISEWTELLEKEGFKVLRTETAPMHLLEPQRIINDEGIWGSITIAKNILLHPAMRKRVLKMKSIFKKYEKNMGAVTIIARKE</sequence>
<protein>
    <submittedName>
        <fullName evidence="2">Class I SAM-dependent methyltransferase</fullName>
    </submittedName>
</protein>
<dbReference type="InterPro" id="IPR016461">
    <property type="entry name" value="COMT-like"/>
</dbReference>
<dbReference type="Gene3D" id="3.40.50.150">
    <property type="entry name" value="Vaccinia Virus protein VP39"/>
    <property type="match status" value="1"/>
</dbReference>
<dbReference type="PROSITE" id="PS51683">
    <property type="entry name" value="SAM_OMT_II"/>
    <property type="match status" value="1"/>
</dbReference>
<keyword evidence="3" id="KW-1185">Reference proteome</keyword>